<dbReference type="SUPFAM" id="SSF52540">
    <property type="entry name" value="P-loop containing nucleoside triphosphate hydrolases"/>
    <property type="match status" value="1"/>
</dbReference>
<dbReference type="GO" id="GO:0003724">
    <property type="term" value="F:RNA helicase activity"/>
    <property type="evidence" value="ECO:0007669"/>
    <property type="project" value="InterPro"/>
</dbReference>
<feature type="domain" description="Helicase superfamily 3 single-stranded DNA/RNA virus" evidence="1">
    <location>
        <begin position="247"/>
        <end position="343"/>
    </location>
</feature>
<sequence length="465" mass="53518">MTNTKKEALLTSVLLTQQFSDGFWDNDWNKELLESADIEKILEEIVRRVSEVATVTEAYAINHDKDTSVVFDKKLQETTTKLAEPHIHALLKFDKGKGATLSTLAEKIGLAEEYLEKSKSGRYGYDNLLAYLIHAKDKDKYQYSPDEVFTLLGKQYLEIYHQRKESWLKGKAKKEVQKSFEDIDFLIDNILNENITKNDILLDKKYHTPYIVHKTRINDAFKTVGEIKGARTKDELENGEFKKTILFIYGNSGLGKSRFAKELTKDIIQMAKLNNKKWQSITTAGTNMFDEVNGEEVLLLDDVRGDSLTASDWLKVLDPYNISPVSARYQNKIGAAKVIIITSSKHPLAFFYYTKGNAYEDLSQYVRRIEHLATLKGTNEKPIFFESHPVRTMNYKRRIPEIGYDVYLSYDFTPGNEMKSKEELLSMLVSKVGLNNQWDIWAYDKIKTPSETLASEDEVEDNQEK</sequence>
<dbReference type="EMBL" id="WIJK01000032">
    <property type="protein sequence ID" value="MQQ53064.1"/>
    <property type="molecule type" value="Genomic_DNA"/>
</dbReference>
<dbReference type="InterPro" id="IPR000605">
    <property type="entry name" value="Helicase_SF3_ssDNA/RNA_vir"/>
</dbReference>
<name>A0A7X1RNI4_STRMT</name>
<evidence type="ECO:0000259" key="1">
    <source>
        <dbReference type="Pfam" id="PF00910"/>
    </source>
</evidence>
<dbReference type="RefSeq" id="WP_153225740.1">
    <property type="nucleotide sequence ID" value="NZ_WIJK01000032.1"/>
</dbReference>
<comment type="caution">
    <text evidence="3">The sequence shown here is derived from an EMBL/GenBank/DDBJ whole genome shotgun (WGS) entry which is preliminary data.</text>
</comment>
<protein>
    <submittedName>
        <fullName evidence="3">AAA family ATPase</fullName>
    </submittedName>
</protein>
<dbReference type="AlphaFoldDB" id="A0A7X1RNI4"/>
<dbReference type="GO" id="GO:0003677">
    <property type="term" value="F:DNA binding"/>
    <property type="evidence" value="ECO:0007669"/>
    <property type="project" value="InterPro"/>
</dbReference>
<proteinExistence type="predicted"/>
<feature type="domain" description="Plasmid replication protein origin binding" evidence="2">
    <location>
        <begin position="68"/>
        <end position="151"/>
    </location>
</feature>
<dbReference type="Proteomes" id="UP000467560">
    <property type="component" value="Unassembled WGS sequence"/>
</dbReference>
<dbReference type="InterPro" id="IPR002631">
    <property type="entry name" value="Plasmid_rep_OBD"/>
</dbReference>
<dbReference type="InterPro" id="IPR027417">
    <property type="entry name" value="P-loop_NTPase"/>
</dbReference>
<accession>A0A7X1RNI4</accession>
<dbReference type="Gene3D" id="3.40.1310.30">
    <property type="match status" value="1"/>
</dbReference>
<dbReference type="GO" id="GO:0005727">
    <property type="term" value="C:extrachromosomal circular DNA"/>
    <property type="evidence" value="ECO:0007669"/>
    <property type="project" value="InterPro"/>
</dbReference>
<dbReference type="Pfam" id="PF01719">
    <property type="entry name" value="Rep_OBD"/>
    <property type="match status" value="1"/>
</dbReference>
<evidence type="ECO:0000313" key="3">
    <source>
        <dbReference type="EMBL" id="MQQ53064.1"/>
    </source>
</evidence>
<evidence type="ECO:0000313" key="4">
    <source>
        <dbReference type="Proteomes" id="UP000467560"/>
    </source>
</evidence>
<dbReference type="GO" id="GO:0003916">
    <property type="term" value="F:DNA topoisomerase activity"/>
    <property type="evidence" value="ECO:0007669"/>
    <property type="project" value="InterPro"/>
</dbReference>
<gene>
    <name evidence="3" type="ORF">GEZ89_08975</name>
</gene>
<dbReference type="GO" id="GO:0006260">
    <property type="term" value="P:DNA replication"/>
    <property type="evidence" value="ECO:0007669"/>
    <property type="project" value="InterPro"/>
</dbReference>
<dbReference type="Gene3D" id="3.40.50.300">
    <property type="entry name" value="P-loop containing nucleotide triphosphate hydrolases"/>
    <property type="match status" value="1"/>
</dbReference>
<dbReference type="GO" id="GO:0003723">
    <property type="term" value="F:RNA binding"/>
    <property type="evidence" value="ECO:0007669"/>
    <property type="project" value="InterPro"/>
</dbReference>
<dbReference type="Pfam" id="PF00910">
    <property type="entry name" value="RNA_helicase"/>
    <property type="match status" value="1"/>
</dbReference>
<organism evidence="3 4">
    <name type="scientific">Streptococcus mitis</name>
    <dbReference type="NCBI Taxonomy" id="28037"/>
    <lineage>
        <taxon>Bacteria</taxon>
        <taxon>Bacillati</taxon>
        <taxon>Bacillota</taxon>
        <taxon>Bacilli</taxon>
        <taxon>Lactobacillales</taxon>
        <taxon>Streptococcaceae</taxon>
        <taxon>Streptococcus</taxon>
        <taxon>Streptococcus mitis group</taxon>
    </lineage>
</organism>
<evidence type="ECO:0000259" key="2">
    <source>
        <dbReference type="Pfam" id="PF01719"/>
    </source>
</evidence>
<reference evidence="3 4" key="1">
    <citation type="submission" date="2019-10" db="EMBL/GenBank/DDBJ databases">
        <title>Streptococcus mitis of the oral and urogenital tracts.</title>
        <authorList>
            <person name="Price T."/>
            <person name="Mores C.R."/>
            <person name="Putonti C."/>
            <person name="Wolfe A.J."/>
        </authorList>
    </citation>
    <scope>NUCLEOTIDE SEQUENCE [LARGE SCALE GENOMIC DNA]</scope>
    <source>
        <strain evidence="3 4">SM16</strain>
    </source>
</reference>